<dbReference type="CDD" id="cd06223">
    <property type="entry name" value="PRTases_typeI"/>
    <property type="match status" value="1"/>
</dbReference>
<sequence>MPIAPHEFWQEIFPPHSFSADAKGQYRDFFPATLPDGRQFLLPIRVLPGGSGRAVASLIVNQASFAVEDALAEAMTATLRPLSPDVVVGVPTLGLPLANAVARRLGHARMVALGTSRKFWYDERLSEPMSSITSPGHERTLFLDPRMLPLLDGRRVVLVDDVISTGRSTLAAVRLLEKARIRPVALCYAMAQTVRWRTSLAEHERHLPDLVRAAVTTPLLAAGTDDVWLPLSDE</sequence>
<dbReference type="RefSeq" id="WP_146299514.1">
    <property type="nucleotide sequence ID" value="NZ_CP042301.2"/>
</dbReference>
<dbReference type="OrthoDB" id="7060065at2"/>
<evidence type="ECO:0000313" key="2">
    <source>
        <dbReference type="EMBL" id="QDZ00869.1"/>
    </source>
</evidence>
<keyword evidence="2" id="KW-0808">Transferase</keyword>
<organism evidence="2 3">
    <name type="scientific">Nitratireductor mangrovi</name>
    <dbReference type="NCBI Taxonomy" id="2599600"/>
    <lineage>
        <taxon>Bacteria</taxon>
        <taxon>Pseudomonadati</taxon>
        <taxon>Pseudomonadota</taxon>
        <taxon>Alphaproteobacteria</taxon>
        <taxon>Hyphomicrobiales</taxon>
        <taxon>Phyllobacteriaceae</taxon>
        <taxon>Nitratireductor</taxon>
    </lineage>
</organism>
<accession>A0A5B8KZ49</accession>
<gene>
    <name evidence="2" type="ORF">FQ775_11030</name>
</gene>
<dbReference type="InterPro" id="IPR000836">
    <property type="entry name" value="PRTase_dom"/>
</dbReference>
<feature type="domain" description="Phosphoribosyltransferase" evidence="1">
    <location>
        <begin position="70"/>
        <end position="196"/>
    </location>
</feature>
<dbReference type="NCBIfam" id="NF004689">
    <property type="entry name" value="PRK06031.1"/>
    <property type="match status" value="1"/>
</dbReference>
<dbReference type="PANTHER" id="PTHR43218:SF1">
    <property type="entry name" value="PHOSPHORIBOSYLTRANSFERASE"/>
    <property type="match status" value="1"/>
</dbReference>
<dbReference type="AlphaFoldDB" id="A0A5B8KZ49"/>
<dbReference type="EMBL" id="CP042301">
    <property type="protein sequence ID" value="QDZ00869.1"/>
    <property type="molecule type" value="Genomic_DNA"/>
</dbReference>
<dbReference type="Gene3D" id="3.40.50.2020">
    <property type="match status" value="1"/>
</dbReference>
<protein>
    <submittedName>
        <fullName evidence="2">Phosphoribosyltransferase</fullName>
    </submittedName>
</protein>
<evidence type="ECO:0000259" key="1">
    <source>
        <dbReference type="Pfam" id="PF00156"/>
    </source>
</evidence>
<proteinExistence type="predicted"/>
<dbReference type="Proteomes" id="UP000321389">
    <property type="component" value="Chromosome"/>
</dbReference>
<dbReference type="PANTHER" id="PTHR43218">
    <property type="entry name" value="PHOSPHORIBOSYLTRANSFERASE-RELATED"/>
    <property type="match status" value="1"/>
</dbReference>
<dbReference type="SUPFAM" id="SSF53271">
    <property type="entry name" value="PRTase-like"/>
    <property type="match status" value="1"/>
</dbReference>
<dbReference type="InterPro" id="IPR029057">
    <property type="entry name" value="PRTase-like"/>
</dbReference>
<evidence type="ECO:0000313" key="3">
    <source>
        <dbReference type="Proteomes" id="UP000321389"/>
    </source>
</evidence>
<dbReference type="GO" id="GO:0016757">
    <property type="term" value="F:glycosyltransferase activity"/>
    <property type="evidence" value="ECO:0007669"/>
    <property type="project" value="UniProtKB-KW"/>
</dbReference>
<reference evidence="2" key="1">
    <citation type="submission" date="2020-04" db="EMBL/GenBank/DDBJ databases">
        <title>Nitratireductor sp. nov. isolated from mangrove soil.</title>
        <authorList>
            <person name="Ye Y."/>
        </authorList>
    </citation>
    <scope>NUCLEOTIDE SEQUENCE</scope>
    <source>
        <strain evidence="2">SY7</strain>
    </source>
</reference>
<keyword evidence="3" id="KW-1185">Reference proteome</keyword>
<dbReference type="KEGG" id="niy:FQ775_11030"/>
<dbReference type="Pfam" id="PF00156">
    <property type="entry name" value="Pribosyltran"/>
    <property type="match status" value="1"/>
</dbReference>
<keyword evidence="2" id="KW-0328">Glycosyltransferase</keyword>
<name>A0A5B8KZ49_9HYPH</name>